<sequence>MNTARMHLQHILQALTLLCTVLLVGCNNVAVQDATTTPKSEAKPTRIVTTMAWEKIALPISDTQLSDYVTSPIEPQTIYACMKAHATGAEQMTLWRTRDAGQHWSQLHLSAATGAGCSLSIAPDQPQRIALLIKHDPTSQQPANAGSLYMSIDGGTSWHNINSSSALANEQIEDCSVTITAHHIYLWYSYGGGQGSLQHSLLERSDDNGHSWSHSDTAFGANSLFFMPQIGHDETLTTIVRHVAGANTTSSQLWISHDGGRSWQQQNDLPPQVMTYLQQSHSSSAPLYALAHEQLPSNLYRLQLWQSTSGQQWSTIPALPVTGTNAEQSGLLQALAITNNGQLLAFGVDPNSGIPARTSTQRPTTTFWLWAWNPGTAHWQVLSTPLQYTADEGCGLCWNGQFAGSAQQNSYLYAYHWGDQKHLFRFHLPEL</sequence>
<dbReference type="Proteomes" id="UP000287188">
    <property type="component" value="Unassembled WGS sequence"/>
</dbReference>
<keyword evidence="3" id="KW-1185">Reference proteome</keyword>
<dbReference type="Gene3D" id="2.130.10.10">
    <property type="entry name" value="YVTN repeat-like/Quinoprotein amine dehydrogenase"/>
    <property type="match status" value="2"/>
</dbReference>
<feature type="chain" id="PRO_5019402908" description="Sialidase domain-containing protein" evidence="1">
    <location>
        <begin position="31"/>
        <end position="431"/>
    </location>
</feature>
<reference evidence="3" key="1">
    <citation type="submission" date="2018-12" db="EMBL/GenBank/DDBJ databases">
        <title>Tengunoibacter tsumagoiensis gen. nov., sp. nov., Dictyobacter kobayashii sp. nov., D. alpinus sp. nov., and D. joshuensis sp. nov. and description of Dictyobacteraceae fam. nov. within the order Ktedonobacterales isolated from Tengu-no-mugimeshi.</title>
        <authorList>
            <person name="Wang C.M."/>
            <person name="Zheng Y."/>
            <person name="Sakai Y."/>
            <person name="Toyoda A."/>
            <person name="Minakuchi Y."/>
            <person name="Abe K."/>
            <person name="Yokota A."/>
            <person name="Yabe S."/>
        </authorList>
    </citation>
    <scope>NUCLEOTIDE SEQUENCE [LARGE SCALE GENOMIC DNA]</scope>
    <source>
        <strain evidence="3">Uno11</strain>
    </source>
</reference>
<protein>
    <recommendedName>
        <fullName evidence="4">Sialidase domain-containing protein</fullName>
    </recommendedName>
</protein>
<evidence type="ECO:0000256" key="1">
    <source>
        <dbReference type="SAM" id="SignalP"/>
    </source>
</evidence>
<keyword evidence="1" id="KW-0732">Signal</keyword>
<dbReference type="SUPFAM" id="SSF50939">
    <property type="entry name" value="Sialidases"/>
    <property type="match status" value="1"/>
</dbReference>
<evidence type="ECO:0008006" key="4">
    <source>
        <dbReference type="Google" id="ProtNLM"/>
    </source>
</evidence>
<accession>A0A402AY25</accession>
<evidence type="ECO:0000313" key="2">
    <source>
        <dbReference type="EMBL" id="GCE24031.1"/>
    </source>
</evidence>
<evidence type="ECO:0000313" key="3">
    <source>
        <dbReference type="Proteomes" id="UP000287188"/>
    </source>
</evidence>
<dbReference type="EMBL" id="BIFS01000002">
    <property type="protein sequence ID" value="GCE24031.1"/>
    <property type="molecule type" value="Genomic_DNA"/>
</dbReference>
<dbReference type="OrthoDB" id="9813892at2"/>
<dbReference type="PROSITE" id="PS51257">
    <property type="entry name" value="PROKAR_LIPOPROTEIN"/>
    <property type="match status" value="1"/>
</dbReference>
<dbReference type="CDD" id="cd15482">
    <property type="entry name" value="Sialidase_non-viral"/>
    <property type="match status" value="1"/>
</dbReference>
<dbReference type="InterPro" id="IPR015943">
    <property type="entry name" value="WD40/YVTN_repeat-like_dom_sf"/>
</dbReference>
<name>A0A402AY25_9CHLR</name>
<comment type="caution">
    <text evidence="2">The sequence shown here is derived from an EMBL/GenBank/DDBJ whole genome shotgun (WGS) entry which is preliminary data.</text>
</comment>
<organism evidence="2 3">
    <name type="scientific">Dictyobacter kobayashii</name>
    <dbReference type="NCBI Taxonomy" id="2014872"/>
    <lineage>
        <taxon>Bacteria</taxon>
        <taxon>Bacillati</taxon>
        <taxon>Chloroflexota</taxon>
        <taxon>Ktedonobacteria</taxon>
        <taxon>Ktedonobacterales</taxon>
        <taxon>Dictyobacteraceae</taxon>
        <taxon>Dictyobacter</taxon>
    </lineage>
</organism>
<dbReference type="InterPro" id="IPR036278">
    <property type="entry name" value="Sialidase_sf"/>
</dbReference>
<feature type="signal peptide" evidence="1">
    <location>
        <begin position="1"/>
        <end position="30"/>
    </location>
</feature>
<dbReference type="AlphaFoldDB" id="A0A402AY25"/>
<dbReference type="RefSeq" id="WP_126557327.1">
    <property type="nucleotide sequence ID" value="NZ_BIFS01000002.1"/>
</dbReference>
<gene>
    <name evidence="2" type="ORF">KDK_78310</name>
</gene>
<proteinExistence type="predicted"/>